<dbReference type="GO" id="GO:0030332">
    <property type="term" value="F:cyclin binding"/>
    <property type="evidence" value="ECO:0007669"/>
    <property type="project" value="TreeGrafter"/>
</dbReference>
<keyword evidence="2" id="KW-1185">Reference proteome</keyword>
<dbReference type="OrthoDB" id="66510at2759"/>
<accession>A0A0B2WV00</accession>
<dbReference type="GO" id="GO:0031624">
    <property type="term" value="F:ubiquitin conjugating enzyme binding"/>
    <property type="evidence" value="ECO:0007669"/>
    <property type="project" value="TreeGrafter"/>
</dbReference>
<protein>
    <submittedName>
        <fullName evidence="1">Ubiquitin-conjugating enzyme E2C-binding protein</fullName>
    </submittedName>
</protein>
<dbReference type="GO" id="GO:0000209">
    <property type="term" value="P:protein polyubiquitination"/>
    <property type="evidence" value="ECO:0007669"/>
    <property type="project" value="TreeGrafter"/>
</dbReference>
<dbReference type="GO" id="GO:0005829">
    <property type="term" value="C:cytosol"/>
    <property type="evidence" value="ECO:0007669"/>
    <property type="project" value="TreeGrafter"/>
</dbReference>
<dbReference type="GO" id="GO:0051865">
    <property type="term" value="P:protein autoubiquitination"/>
    <property type="evidence" value="ECO:0007669"/>
    <property type="project" value="TreeGrafter"/>
</dbReference>
<organism evidence="1 2">
    <name type="scientific">Metarhizium album (strain ARSEF 1941)</name>
    <dbReference type="NCBI Taxonomy" id="1081103"/>
    <lineage>
        <taxon>Eukaryota</taxon>
        <taxon>Fungi</taxon>
        <taxon>Dikarya</taxon>
        <taxon>Ascomycota</taxon>
        <taxon>Pezizomycotina</taxon>
        <taxon>Sordariomycetes</taxon>
        <taxon>Hypocreomycetidae</taxon>
        <taxon>Hypocreales</taxon>
        <taxon>Clavicipitaceae</taxon>
        <taxon>Metarhizium</taxon>
    </lineage>
</organism>
<sequence length="308" mass="33711">MNSSICPGKKKVARSAFDGYPMIWSSIQFPNIIDSCWPLPGATTPPLRNLLTRGWVLMKWVNSKPLSFSLVLGATVAGRPHRGTFVHKRFALFAIYLGSKRHLNLMLTSCQFSTSTPAKAVGNSADAVAGATPPKFLHIFCSECTAENGLYNIRVGSVTLFKWQVRCSTTVPTSRVPSGPECLAASLVANISRSGSAKSLISAHAFEKGQISTTPLYLWVLNPNVIYSSSSIQGKRTAMKVLYQHVTAEEGDKLIDSIVSDVQDLNLPTTTIQSSSEILKSSNCLLPEKERSFKEWQVGLLDRWDAML</sequence>
<gene>
    <name evidence="1" type="ORF">MAM_01850</name>
</gene>
<dbReference type="STRING" id="1081103.A0A0B2WV00"/>
<dbReference type="HOGENOM" id="CLU_903392_0_0_1"/>
<dbReference type="InterPro" id="IPR019193">
    <property type="entry name" value="UBQ-conj_enz_E2-bd_prot"/>
</dbReference>
<dbReference type="GO" id="GO:0006513">
    <property type="term" value="P:protein monoubiquitination"/>
    <property type="evidence" value="ECO:0007669"/>
    <property type="project" value="TreeGrafter"/>
</dbReference>
<evidence type="ECO:0000313" key="1">
    <source>
        <dbReference type="EMBL" id="KHN99926.1"/>
    </source>
</evidence>
<dbReference type="GO" id="GO:0005634">
    <property type="term" value="C:nucleus"/>
    <property type="evidence" value="ECO:0007669"/>
    <property type="project" value="TreeGrafter"/>
</dbReference>
<proteinExistence type="predicted"/>
<dbReference type="PANTHER" id="PTHR31531">
    <property type="entry name" value="E3 UBIQUITIN-PROTEIN LIGASE E3D FAMILY MEMBER"/>
    <property type="match status" value="1"/>
</dbReference>
<dbReference type="EMBL" id="AZHE01000003">
    <property type="protein sequence ID" value="KHN99926.1"/>
    <property type="molecule type" value="Genomic_DNA"/>
</dbReference>
<comment type="caution">
    <text evidence="1">The sequence shown here is derived from an EMBL/GenBank/DDBJ whole genome shotgun (WGS) entry which is preliminary data.</text>
</comment>
<evidence type="ECO:0000313" key="2">
    <source>
        <dbReference type="Proteomes" id="UP000030816"/>
    </source>
</evidence>
<dbReference type="RefSeq" id="XP_040680992.1">
    <property type="nucleotide sequence ID" value="XM_040820649.1"/>
</dbReference>
<reference evidence="1 2" key="1">
    <citation type="journal article" date="2014" name="Proc. Natl. Acad. Sci. U.S.A.">
        <title>Trajectory and genomic determinants of fungal-pathogen speciation and host adaptation.</title>
        <authorList>
            <person name="Hu X."/>
            <person name="Xiao G."/>
            <person name="Zheng P."/>
            <person name="Shang Y."/>
            <person name="Su Y."/>
            <person name="Zhang X."/>
            <person name="Liu X."/>
            <person name="Zhan S."/>
            <person name="St Leger R.J."/>
            <person name="Wang C."/>
        </authorList>
    </citation>
    <scope>NUCLEOTIDE SEQUENCE [LARGE SCALE GENOMIC DNA]</scope>
    <source>
        <strain evidence="1 2">ARSEF 1941</strain>
    </source>
</reference>
<dbReference type="GO" id="GO:0061630">
    <property type="term" value="F:ubiquitin protein ligase activity"/>
    <property type="evidence" value="ECO:0007669"/>
    <property type="project" value="TreeGrafter"/>
</dbReference>
<dbReference type="AlphaFoldDB" id="A0A0B2WV00"/>
<dbReference type="Proteomes" id="UP000030816">
    <property type="component" value="Unassembled WGS sequence"/>
</dbReference>
<name>A0A0B2WV00_METAS</name>
<dbReference type="GO" id="GO:0043161">
    <property type="term" value="P:proteasome-mediated ubiquitin-dependent protein catabolic process"/>
    <property type="evidence" value="ECO:0007669"/>
    <property type="project" value="TreeGrafter"/>
</dbReference>
<dbReference type="GO" id="GO:0000151">
    <property type="term" value="C:ubiquitin ligase complex"/>
    <property type="evidence" value="ECO:0007669"/>
    <property type="project" value="TreeGrafter"/>
</dbReference>
<dbReference type="GeneID" id="63736305"/>
<dbReference type="PANTHER" id="PTHR31531:SF2">
    <property type="entry name" value="E3 UBIQUITIN-PROTEIN LIGASE E3D"/>
    <property type="match status" value="1"/>
</dbReference>
<dbReference type="Pfam" id="PF09814">
    <property type="entry name" value="HECT_2"/>
    <property type="match status" value="1"/>
</dbReference>